<dbReference type="Proteomes" id="UP000193450">
    <property type="component" value="Chromosome"/>
</dbReference>
<name>A0A1X9NAQ7_9GAMM</name>
<gene>
    <name evidence="1" type="ORF">BST96_04945</name>
</gene>
<dbReference type="SUPFAM" id="SSF49478">
    <property type="entry name" value="Cna protein B-type domain"/>
    <property type="match status" value="1"/>
</dbReference>
<dbReference type="KEGG" id="osg:BST96_04945"/>
<evidence type="ECO:0000313" key="2">
    <source>
        <dbReference type="Proteomes" id="UP000193450"/>
    </source>
</evidence>
<dbReference type="InterPro" id="IPR013783">
    <property type="entry name" value="Ig-like_fold"/>
</dbReference>
<organism evidence="1 2">
    <name type="scientific">Oceanicoccus sagamiensis</name>
    <dbReference type="NCBI Taxonomy" id="716816"/>
    <lineage>
        <taxon>Bacteria</taxon>
        <taxon>Pseudomonadati</taxon>
        <taxon>Pseudomonadota</taxon>
        <taxon>Gammaproteobacteria</taxon>
        <taxon>Cellvibrionales</taxon>
        <taxon>Spongiibacteraceae</taxon>
        <taxon>Oceanicoccus</taxon>
    </lineage>
</organism>
<evidence type="ECO:0000313" key="1">
    <source>
        <dbReference type="EMBL" id="ARN73522.1"/>
    </source>
</evidence>
<protein>
    <recommendedName>
        <fullName evidence="3">SD-repeat containing protein B domain-containing protein</fullName>
    </recommendedName>
</protein>
<accession>A0A1X9NAQ7</accession>
<dbReference type="AlphaFoldDB" id="A0A1X9NAQ7"/>
<keyword evidence="2" id="KW-1185">Reference proteome</keyword>
<evidence type="ECO:0008006" key="3">
    <source>
        <dbReference type="Google" id="ProtNLM"/>
    </source>
</evidence>
<dbReference type="Gene3D" id="2.60.40.10">
    <property type="entry name" value="Immunoglobulins"/>
    <property type="match status" value="1"/>
</dbReference>
<dbReference type="STRING" id="716816.BST96_04945"/>
<proteinExistence type="predicted"/>
<reference evidence="1 2" key="1">
    <citation type="submission" date="2016-11" db="EMBL/GenBank/DDBJ databases">
        <title>Trade-off between light-utilization and light-protection in marine flavobacteria.</title>
        <authorList>
            <person name="Kumagai Y."/>
        </authorList>
    </citation>
    <scope>NUCLEOTIDE SEQUENCE [LARGE SCALE GENOMIC DNA]</scope>
    <source>
        <strain evidence="1 2">NBRC 107125</strain>
    </source>
</reference>
<dbReference type="EMBL" id="CP019343">
    <property type="protein sequence ID" value="ARN73522.1"/>
    <property type="molecule type" value="Genomic_DNA"/>
</dbReference>
<sequence>MVVSGEQPLPLERKLEREKMRDRALGGPAQEDLPTIPDHYDWVGEPIVYMNLGYQTRNEEVDSSSKNSDSYYTVQASGDLLGMESRISLAKSAYDSEHREVLTFYKRPDSPDESMAGGLKFMAAGDIYAVSDSLIFSGGDGLGIDLQFGEVSNNDSFGKRVIEGDGPPNWEVELYRNGTLLDFQTIGSDGRYRFIDVPVEYGDNIFDIRIFGPQGQSRNKRESINVGNEMQAKGKTAVRLSYTDLGESLIDDKPENIVADDGTIIELREPPGDKKAYLSVKHGVTDWLALGAAFATHDNVFGQGEDNQYTELIVMGAFPGISLGFNHVSQDDAGEAYQLSGQTRLGNTSLSFLHKDFDDFSSDRNPGANLDTESEIRITGTFNPLSAFYAGANPISYSLIYDDEQRVNGSQIETLENLLGFSLLGGRMTINTTHSEFSQSESRTLGRTSYTRVAGYNTSIRAEVNYRIDPDAEATSATANITWLPTPHIRTQLGLFKDLSDDSSDSVDFTASYLLDKVTLSASAFVVDGGDNALFLSAEFSLGADSGNSWSISGKPRSQNGRLRARVFLDNDRDGIFSDGDDPLSGASFIGRSEWKHRETDDYGIAYLDNLSVDAPQSFGLNESSLSDPYYKSTFAKSHIISHAGGVQKIDIAVISTVEAEGSLSISRKGKIAPLAGIPITVKNADGDIIASAITEFDGFYVISGLPPGNYLLSMDQQALQRFKLSAIEDIPFVANADDGVVYIDAIVLR</sequence>